<evidence type="ECO:0000313" key="3">
    <source>
        <dbReference type="EMBL" id="THV67572.1"/>
    </source>
</evidence>
<dbReference type="EMBL" id="QZAF01000395">
    <property type="protein sequence ID" value="THV67572.1"/>
    <property type="molecule type" value="Genomic_DNA"/>
</dbReference>
<comment type="caution">
    <text evidence="3">The sequence shown here is derived from an EMBL/GenBank/DDBJ whole genome shotgun (WGS) entry which is preliminary data.</text>
</comment>
<evidence type="ECO:0000256" key="2">
    <source>
        <dbReference type="SAM" id="Phobius"/>
    </source>
</evidence>
<feature type="compositionally biased region" description="Acidic residues" evidence="1">
    <location>
        <begin position="21"/>
        <end position="33"/>
    </location>
</feature>
<reference evidence="3 4" key="1">
    <citation type="submission" date="2018-10" db="EMBL/GenBank/DDBJ databases">
        <title>Fifty Aureobasidium pullulans genomes reveal a recombining polyextremotolerant generalist.</title>
        <authorList>
            <person name="Gostincar C."/>
            <person name="Turk M."/>
            <person name="Zajc J."/>
            <person name="Gunde-Cimerman N."/>
        </authorList>
    </citation>
    <scope>NUCLEOTIDE SEQUENCE [LARGE SCALE GENOMIC DNA]</scope>
    <source>
        <strain evidence="3 4">EXF-11900</strain>
    </source>
</reference>
<gene>
    <name evidence="3" type="ORF">D6D28_07388</name>
</gene>
<keyword evidence="2" id="KW-0812">Transmembrane</keyword>
<name>A0A4S8SAY8_AURPU</name>
<protein>
    <submittedName>
        <fullName evidence="3">Uncharacterized protein</fullName>
    </submittedName>
</protein>
<feature type="transmembrane region" description="Helical" evidence="2">
    <location>
        <begin position="418"/>
        <end position="440"/>
    </location>
</feature>
<feature type="transmembrane region" description="Helical" evidence="2">
    <location>
        <begin position="73"/>
        <end position="91"/>
    </location>
</feature>
<evidence type="ECO:0000313" key="4">
    <source>
        <dbReference type="Proteomes" id="UP000304951"/>
    </source>
</evidence>
<dbReference type="Proteomes" id="UP000304951">
    <property type="component" value="Unassembled WGS sequence"/>
</dbReference>
<keyword evidence="2" id="KW-0472">Membrane</keyword>
<accession>A0A4S8SAY8</accession>
<evidence type="ECO:0000256" key="1">
    <source>
        <dbReference type="SAM" id="MobiDB-lite"/>
    </source>
</evidence>
<keyword evidence="2" id="KW-1133">Transmembrane helix</keyword>
<proteinExistence type="predicted"/>
<dbReference type="AlphaFoldDB" id="A0A4S8SAY8"/>
<feature type="region of interest" description="Disordered" evidence="1">
    <location>
        <begin position="1"/>
        <end position="40"/>
    </location>
</feature>
<feature type="transmembrane region" description="Helical" evidence="2">
    <location>
        <begin position="214"/>
        <end position="237"/>
    </location>
</feature>
<organism evidence="3 4">
    <name type="scientific">Aureobasidium pullulans</name>
    <name type="common">Black yeast</name>
    <name type="synonym">Pullularia pullulans</name>
    <dbReference type="NCBI Taxonomy" id="5580"/>
    <lineage>
        <taxon>Eukaryota</taxon>
        <taxon>Fungi</taxon>
        <taxon>Dikarya</taxon>
        <taxon>Ascomycota</taxon>
        <taxon>Pezizomycotina</taxon>
        <taxon>Dothideomycetes</taxon>
        <taxon>Dothideomycetidae</taxon>
        <taxon>Dothideales</taxon>
        <taxon>Saccotheciaceae</taxon>
        <taxon>Aureobasidium</taxon>
    </lineage>
</organism>
<sequence length="532" mass="60440">MSFVTRHWKQSSDKSEPEPLVQEDTDDKTDDDSFLQPREFDAPSRGYNLWFGTGQFKAPKAGRRAGSYLDLRYFVPVLAIVCAIAAIPLTIPHATRKAPAWTHQDGIEVYDCGSASVTARGTMIGDLAINIVAFDKLSFTAAKVIDLAWNVLAGRLSQFLAAYFRYRVSTGVLYLTAEQQRVPAEAFAALSLNPTSIWSCLPVFKSLSLAKMRLFNRLALVWVIISMIYLLCIVTMVDLMTGYQTGQATWFKQPDGKMVNADVGPEAIVKDLSITITAPPQNITMPDGNVVTLHWTGDTGDIQVPQAQMPIDPNTNESTIFYQTCVDHEKMGIYYLNVTYTTPDHWSPFTAFDNGTRHSTMPDLSTSYEDESCKNLFPLLNVNYRGLYYLINFGWWEIPVNFLCVPADYYRWGFSQRYTILLTSINSVWLLITAALWLYVELYSQLLQKRGRLDKWRAVLDMASALQQRFGHDTGACTEDELEKEVEKLTPLCYSTVAHEGSNDERIVLEECEKGENWRKGKLRLRWKVKYW</sequence>